<reference evidence="1 2" key="1">
    <citation type="journal article" date="2018" name="Genome Biol. Evol.">
        <title>The Genome Sequence of "Candidatus Fokinia solitaria": Insights on Reductive Evolution in Rickettsiales.</title>
        <authorList>
            <person name="Floriano A.M."/>
            <person name="Castelli M."/>
            <person name="Krenek S."/>
            <person name="Berendonk T.U."/>
            <person name="Bazzocchi C."/>
            <person name="Petroni G."/>
            <person name="Sassera D."/>
        </authorList>
    </citation>
    <scope>NUCLEOTIDE SEQUENCE [LARGE SCALE GENOMIC DNA]</scope>
    <source>
        <strain evidence="1">Rio ETE_ALG 3VII</strain>
    </source>
</reference>
<protein>
    <submittedName>
        <fullName evidence="1">Putative conserved ATP-binding protein</fullName>
    </submittedName>
</protein>
<keyword evidence="2" id="KW-1185">Reference proteome</keyword>
<dbReference type="RefSeq" id="WP_145958094.1">
    <property type="nucleotide sequence ID" value="NZ_CP025989.1"/>
</dbReference>
<dbReference type="GO" id="GO:0005524">
    <property type="term" value="F:ATP binding"/>
    <property type="evidence" value="ECO:0007669"/>
    <property type="project" value="UniProtKB-KW"/>
</dbReference>
<dbReference type="SUPFAM" id="SSF55874">
    <property type="entry name" value="ATPase domain of HSP90 chaperone/DNA topoisomerase II/histidine kinase"/>
    <property type="match status" value="1"/>
</dbReference>
<dbReference type="KEGG" id="fso:Fsol_00095"/>
<keyword evidence="1" id="KW-0067">ATP-binding</keyword>
<dbReference type="OrthoDB" id="2041081at2"/>
<organism evidence="1 2">
    <name type="scientific">Candidatus Fokinia solitaria</name>
    <dbReference type="NCBI Taxonomy" id="1802984"/>
    <lineage>
        <taxon>Bacteria</taxon>
        <taxon>Pseudomonadati</taxon>
        <taxon>Pseudomonadota</taxon>
        <taxon>Alphaproteobacteria</taxon>
        <taxon>Rickettsiales</taxon>
        <taxon>Candidatus Midichloriaceae</taxon>
        <taxon>Candidatus Fokinia</taxon>
    </lineage>
</organism>
<accession>A0A2U8BRD6</accession>
<proteinExistence type="predicted"/>
<evidence type="ECO:0000313" key="1">
    <source>
        <dbReference type="EMBL" id="AWD32905.1"/>
    </source>
</evidence>
<evidence type="ECO:0000313" key="2">
    <source>
        <dbReference type="Proteomes" id="UP000244519"/>
    </source>
</evidence>
<dbReference type="AlphaFoldDB" id="A0A2U8BRD6"/>
<keyword evidence="1" id="KW-0547">Nucleotide-binding</keyword>
<dbReference type="InterPro" id="IPR036890">
    <property type="entry name" value="HATPase_C_sf"/>
</dbReference>
<dbReference type="Proteomes" id="UP000244519">
    <property type="component" value="Chromosome"/>
</dbReference>
<gene>
    <name evidence="1" type="ORF">Fsol_00095</name>
</gene>
<name>A0A2U8BRD6_9RICK</name>
<dbReference type="EMBL" id="CP025989">
    <property type="protein sequence ID" value="AWD32905.1"/>
    <property type="molecule type" value="Genomic_DNA"/>
</dbReference>
<sequence length="672" mass="78835">MSFELLGTLNRVRRKSNKGYDVLSPIYELLLNAVNAECNNEKVDKDVTIEIEYTTKEIHKKKYINYIKISDYGVGFSEDNFQSFKNLYSSTNQKLGCKGVGRFQIMRSFHQIKVKSFDDNKRFSFDLAECNYNQNNIEGFSEKQSLNSCDAEAKKTVVECVYDIAKKNKDFDDAIPMAAPDEEDVKEKIFSKLLLKLILLKKSEFCIDIKLQGKSFITNTDIDDLSDIEQSFTIKDIDDKFTIYHLVTNRIKAKTNECRNYITYVADAVEVTKDTSFFQGKSKFLYEDDEKKRYIGIIESDYLNKHVSDNREEFDIKQETFDSITESCNEQVERKLKKELEKYYSVQEDKINRVNDMYPFLKVKDRCFEYKPDDTEDDIAEKGYIYLAKKGFKSFNGLKERLLQFNEKIADNIKDKQGTLFPETSLKEEICNIADAIQNVRKDSLARAVTEEYVILRLLEEYIKQESKESCIHELVFPRFKKYSNEEKEAYDKANLWLIDDKYIGYNHEYIASDLKIEDFEVELSDRSGAANKEKRKRPDLCIFQDSEHIEPVVIIEFKSQSSREQIKHVTDQVEEYAKIISAMSSNRYSRFTLLIIQPIEKMESTQGYLNEEGWTILKESHHYMKVPQGVYNNKREPIHLTYELISIKRFAELAKKRKEKYIKALGLELPK</sequence>